<feature type="region of interest" description="Disordered" evidence="1">
    <location>
        <begin position="1"/>
        <end position="20"/>
    </location>
</feature>
<proteinExistence type="predicted"/>
<feature type="compositionally biased region" description="Basic and acidic residues" evidence="1">
    <location>
        <begin position="10"/>
        <end position="20"/>
    </location>
</feature>
<accession>A0A3P7INI4</accession>
<dbReference type="EMBL" id="UYYB01021066">
    <property type="protein sequence ID" value="VDM71576.1"/>
    <property type="molecule type" value="Genomic_DNA"/>
</dbReference>
<protein>
    <submittedName>
        <fullName evidence="2">Uncharacterized protein</fullName>
    </submittedName>
</protein>
<sequence length="111" mass="12548">MVSAVSEETPSEHAEDEIRRQSIVEQLRKNGVHIDDNGKTLSTEERTSLPSQSSDFADDEASKVRAFFIAEKRISHSRAKETKLFSNSSSVKDTRRNNFGFLPFLRTISLC</sequence>
<gene>
    <name evidence="2" type="ORF">SVUK_LOCUS6574</name>
</gene>
<dbReference type="AlphaFoldDB" id="A0A3P7INI4"/>
<dbReference type="Proteomes" id="UP000270094">
    <property type="component" value="Unassembled WGS sequence"/>
</dbReference>
<reference evidence="2 3" key="1">
    <citation type="submission" date="2018-11" db="EMBL/GenBank/DDBJ databases">
        <authorList>
            <consortium name="Pathogen Informatics"/>
        </authorList>
    </citation>
    <scope>NUCLEOTIDE SEQUENCE [LARGE SCALE GENOMIC DNA]</scope>
</reference>
<organism evidence="2 3">
    <name type="scientific">Strongylus vulgaris</name>
    <name type="common">Blood worm</name>
    <dbReference type="NCBI Taxonomy" id="40348"/>
    <lineage>
        <taxon>Eukaryota</taxon>
        <taxon>Metazoa</taxon>
        <taxon>Ecdysozoa</taxon>
        <taxon>Nematoda</taxon>
        <taxon>Chromadorea</taxon>
        <taxon>Rhabditida</taxon>
        <taxon>Rhabditina</taxon>
        <taxon>Rhabditomorpha</taxon>
        <taxon>Strongyloidea</taxon>
        <taxon>Strongylidae</taxon>
        <taxon>Strongylus</taxon>
    </lineage>
</organism>
<dbReference type="OrthoDB" id="5837250at2759"/>
<feature type="compositionally biased region" description="Basic and acidic residues" evidence="1">
    <location>
        <begin position="27"/>
        <end position="47"/>
    </location>
</feature>
<evidence type="ECO:0000256" key="1">
    <source>
        <dbReference type="SAM" id="MobiDB-lite"/>
    </source>
</evidence>
<name>A0A3P7INI4_STRVU</name>
<feature type="region of interest" description="Disordered" evidence="1">
    <location>
        <begin position="27"/>
        <end position="58"/>
    </location>
</feature>
<keyword evidence="3" id="KW-1185">Reference proteome</keyword>
<evidence type="ECO:0000313" key="3">
    <source>
        <dbReference type="Proteomes" id="UP000270094"/>
    </source>
</evidence>
<evidence type="ECO:0000313" key="2">
    <source>
        <dbReference type="EMBL" id="VDM71576.1"/>
    </source>
</evidence>